<evidence type="ECO:0000256" key="5">
    <source>
        <dbReference type="ARBA" id="ARBA00022989"/>
    </source>
</evidence>
<dbReference type="GO" id="GO:0051117">
    <property type="term" value="F:ATPase binding"/>
    <property type="evidence" value="ECO:0007669"/>
    <property type="project" value="TreeGrafter"/>
</dbReference>
<feature type="transmembrane region" description="Helical" evidence="9">
    <location>
        <begin position="823"/>
        <end position="845"/>
    </location>
</feature>
<evidence type="ECO:0000256" key="3">
    <source>
        <dbReference type="ARBA" id="ARBA00022448"/>
    </source>
</evidence>
<dbReference type="EMBL" id="CH902619">
    <property type="protein sequence ID" value="EDV38006.2"/>
    <property type="molecule type" value="Genomic_DNA"/>
</dbReference>
<organism evidence="10 11">
    <name type="scientific">Drosophila ananassae</name>
    <name type="common">Fruit fly</name>
    <dbReference type="NCBI Taxonomy" id="7217"/>
    <lineage>
        <taxon>Eukaryota</taxon>
        <taxon>Metazoa</taxon>
        <taxon>Ecdysozoa</taxon>
        <taxon>Arthropoda</taxon>
        <taxon>Hexapoda</taxon>
        <taxon>Insecta</taxon>
        <taxon>Pterygota</taxon>
        <taxon>Neoptera</taxon>
        <taxon>Endopterygota</taxon>
        <taxon>Diptera</taxon>
        <taxon>Brachycera</taxon>
        <taxon>Muscomorpha</taxon>
        <taxon>Ephydroidea</taxon>
        <taxon>Drosophilidae</taxon>
        <taxon>Drosophila</taxon>
        <taxon>Sophophora</taxon>
    </lineage>
</organism>
<dbReference type="AlphaFoldDB" id="B3MHZ6"/>
<evidence type="ECO:0000256" key="9">
    <source>
        <dbReference type="SAM" id="Phobius"/>
    </source>
</evidence>
<dbReference type="GO" id="GO:0007035">
    <property type="term" value="P:vacuolar acidification"/>
    <property type="evidence" value="ECO:0007669"/>
    <property type="project" value="TreeGrafter"/>
</dbReference>
<dbReference type="FunCoup" id="B3MHZ6">
    <property type="interactions" value="293"/>
</dbReference>
<dbReference type="GO" id="GO:0005886">
    <property type="term" value="C:plasma membrane"/>
    <property type="evidence" value="ECO:0007669"/>
    <property type="project" value="TreeGrafter"/>
</dbReference>
<keyword evidence="3" id="KW-0813">Transport</keyword>
<name>B3MHZ6_DROAN</name>
<reference evidence="10 11" key="1">
    <citation type="journal article" date="2007" name="Nature">
        <title>Evolution of genes and genomes on the Drosophila phylogeny.</title>
        <authorList>
            <consortium name="Drosophila 12 Genomes Consortium"/>
            <person name="Clark A.G."/>
            <person name="Eisen M.B."/>
            <person name="Smith D.R."/>
            <person name="Bergman C.M."/>
            <person name="Oliver B."/>
            <person name="Markow T.A."/>
            <person name="Kaufman T.C."/>
            <person name="Kellis M."/>
            <person name="Gelbart W."/>
            <person name="Iyer V.N."/>
            <person name="Pollard D.A."/>
            <person name="Sackton T.B."/>
            <person name="Larracuente A.M."/>
            <person name="Singh N.D."/>
            <person name="Abad J.P."/>
            <person name="Abt D.N."/>
            <person name="Adryan B."/>
            <person name="Aguade M."/>
            <person name="Akashi H."/>
            <person name="Anderson W.W."/>
            <person name="Aquadro C.F."/>
            <person name="Ardell D.H."/>
            <person name="Arguello R."/>
            <person name="Artieri C.G."/>
            <person name="Barbash D.A."/>
            <person name="Barker D."/>
            <person name="Barsanti P."/>
            <person name="Batterham P."/>
            <person name="Batzoglou S."/>
            <person name="Begun D."/>
            <person name="Bhutkar A."/>
            <person name="Blanco E."/>
            <person name="Bosak S.A."/>
            <person name="Bradley R.K."/>
            <person name="Brand A.D."/>
            <person name="Brent M.R."/>
            <person name="Brooks A.N."/>
            <person name="Brown R.H."/>
            <person name="Butlin R.K."/>
            <person name="Caggese C."/>
            <person name="Calvi B.R."/>
            <person name="Bernardo de Carvalho A."/>
            <person name="Caspi A."/>
            <person name="Castrezana S."/>
            <person name="Celniker S.E."/>
            <person name="Chang J.L."/>
            <person name="Chapple C."/>
            <person name="Chatterji S."/>
            <person name="Chinwalla A."/>
            <person name="Civetta A."/>
            <person name="Clifton S.W."/>
            <person name="Comeron J.M."/>
            <person name="Costello J.C."/>
            <person name="Coyne J.A."/>
            <person name="Daub J."/>
            <person name="David R.G."/>
            <person name="Delcher A.L."/>
            <person name="Delehaunty K."/>
            <person name="Do C.B."/>
            <person name="Ebling H."/>
            <person name="Edwards K."/>
            <person name="Eickbush T."/>
            <person name="Evans J.D."/>
            <person name="Filipski A."/>
            <person name="Findeiss S."/>
            <person name="Freyhult E."/>
            <person name="Fulton L."/>
            <person name="Fulton R."/>
            <person name="Garcia A.C."/>
            <person name="Gardiner A."/>
            <person name="Garfield D.A."/>
            <person name="Garvin B.E."/>
            <person name="Gibson G."/>
            <person name="Gilbert D."/>
            <person name="Gnerre S."/>
            <person name="Godfrey J."/>
            <person name="Good R."/>
            <person name="Gotea V."/>
            <person name="Gravely B."/>
            <person name="Greenberg A.J."/>
            <person name="Griffiths-Jones S."/>
            <person name="Gross S."/>
            <person name="Guigo R."/>
            <person name="Gustafson E.A."/>
            <person name="Haerty W."/>
            <person name="Hahn M.W."/>
            <person name="Halligan D.L."/>
            <person name="Halpern A.L."/>
            <person name="Halter G.M."/>
            <person name="Han M.V."/>
            <person name="Heger A."/>
            <person name="Hillier L."/>
            <person name="Hinrichs A.S."/>
            <person name="Holmes I."/>
            <person name="Hoskins R.A."/>
            <person name="Hubisz M.J."/>
            <person name="Hultmark D."/>
            <person name="Huntley M.A."/>
            <person name="Jaffe D.B."/>
            <person name="Jagadeeshan S."/>
            <person name="Jeck W.R."/>
            <person name="Johnson J."/>
            <person name="Jones C.D."/>
            <person name="Jordan W.C."/>
            <person name="Karpen G.H."/>
            <person name="Kataoka E."/>
            <person name="Keightley P.D."/>
            <person name="Kheradpour P."/>
            <person name="Kirkness E.F."/>
            <person name="Koerich L.B."/>
            <person name="Kristiansen K."/>
            <person name="Kudrna D."/>
            <person name="Kulathinal R.J."/>
            <person name="Kumar S."/>
            <person name="Kwok R."/>
            <person name="Lander E."/>
            <person name="Langley C.H."/>
            <person name="Lapoint R."/>
            <person name="Lazzaro B.P."/>
            <person name="Lee S.J."/>
            <person name="Levesque L."/>
            <person name="Li R."/>
            <person name="Lin C.F."/>
            <person name="Lin M.F."/>
            <person name="Lindblad-Toh K."/>
            <person name="Llopart A."/>
            <person name="Long M."/>
            <person name="Low L."/>
            <person name="Lozovsky E."/>
            <person name="Lu J."/>
            <person name="Luo M."/>
            <person name="Machado C.A."/>
            <person name="Makalowski W."/>
            <person name="Marzo M."/>
            <person name="Matsuda M."/>
            <person name="Matzkin L."/>
            <person name="McAllister B."/>
            <person name="McBride C.S."/>
            <person name="McKernan B."/>
            <person name="McKernan K."/>
            <person name="Mendez-Lago M."/>
            <person name="Minx P."/>
            <person name="Mollenhauer M.U."/>
            <person name="Montooth K."/>
            <person name="Mount S.M."/>
            <person name="Mu X."/>
            <person name="Myers E."/>
            <person name="Negre B."/>
            <person name="Newfeld S."/>
            <person name="Nielsen R."/>
            <person name="Noor M.A."/>
            <person name="O'Grady P."/>
            <person name="Pachter L."/>
            <person name="Papaceit M."/>
            <person name="Parisi M.J."/>
            <person name="Parisi M."/>
            <person name="Parts L."/>
            <person name="Pedersen J.S."/>
            <person name="Pesole G."/>
            <person name="Phillippy A.M."/>
            <person name="Ponting C.P."/>
            <person name="Pop M."/>
            <person name="Porcelli D."/>
            <person name="Powell J.R."/>
            <person name="Prohaska S."/>
            <person name="Pruitt K."/>
            <person name="Puig M."/>
            <person name="Quesneville H."/>
            <person name="Ram K.R."/>
            <person name="Rand D."/>
            <person name="Rasmussen M.D."/>
            <person name="Reed L.K."/>
            <person name="Reenan R."/>
            <person name="Reily A."/>
            <person name="Remington K.A."/>
            <person name="Rieger T.T."/>
            <person name="Ritchie M.G."/>
            <person name="Robin C."/>
            <person name="Rogers Y.H."/>
            <person name="Rohde C."/>
            <person name="Rozas J."/>
            <person name="Rubenfield M.J."/>
            <person name="Ruiz A."/>
            <person name="Russo S."/>
            <person name="Salzberg S.L."/>
            <person name="Sanchez-Gracia A."/>
            <person name="Saranga D.J."/>
            <person name="Sato H."/>
            <person name="Schaeffer S.W."/>
            <person name="Schatz M.C."/>
            <person name="Schlenke T."/>
            <person name="Schwartz R."/>
            <person name="Segarra C."/>
            <person name="Singh R.S."/>
            <person name="Sirot L."/>
            <person name="Sirota M."/>
            <person name="Sisneros N.B."/>
            <person name="Smith C.D."/>
            <person name="Smith T.F."/>
            <person name="Spieth J."/>
            <person name="Stage D.E."/>
            <person name="Stark A."/>
            <person name="Stephan W."/>
            <person name="Strausberg R.L."/>
            <person name="Strempel S."/>
            <person name="Sturgill D."/>
            <person name="Sutton G."/>
            <person name="Sutton G.G."/>
            <person name="Tao W."/>
            <person name="Teichmann S."/>
            <person name="Tobari Y.N."/>
            <person name="Tomimura Y."/>
            <person name="Tsolas J.M."/>
            <person name="Valente V.L."/>
            <person name="Venter E."/>
            <person name="Venter J.C."/>
            <person name="Vicario S."/>
            <person name="Vieira F.G."/>
            <person name="Vilella A.J."/>
            <person name="Villasante A."/>
            <person name="Walenz B."/>
            <person name="Wang J."/>
            <person name="Wasserman M."/>
            <person name="Watts T."/>
            <person name="Wilson D."/>
            <person name="Wilson R.K."/>
            <person name="Wing R.A."/>
            <person name="Wolfner M.F."/>
            <person name="Wong A."/>
            <person name="Wong G.K."/>
            <person name="Wu C.I."/>
            <person name="Wu G."/>
            <person name="Yamamoto D."/>
            <person name="Yang H.P."/>
            <person name="Yang S.P."/>
            <person name="Yorke J.A."/>
            <person name="Yoshida K."/>
            <person name="Zdobnov E."/>
            <person name="Zhang P."/>
            <person name="Zhang Y."/>
            <person name="Zimin A.V."/>
            <person name="Baldwin J."/>
            <person name="Abdouelleil A."/>
            <person name="Abdulkadir J."/>
            <person name="Abebe A."/>
            <person name="Abera B."/>
            <person name="Abreu J."/>
            <person name="Acer S.C."/>
            <person name="Aftuck L."/>
            <person name="Alexander A."/>
            <person name="An P."/>
            <person name="Anderson E."/>
            <person name="Anderson S."/>
            <person name="Arachi H."/>
            <person name="Azer M."/>
            <person name="Bachantsang P."/>
            <person name="Barry A."/>
            <person name="Bayul T."/>
            <person name="Berlin A."/>
            <person name="Bessette D."/>
            <person name="Bloom T."/>
            <person name="Blye J."/>
            <person name="Boguslavskiy L."/>
            <person name="Bonnet C."/>
            <person name="Boukhgalter B."/>
            <person name="Bourzgui I."/>
            <person name="Brown A."/>
            <person name="Cahill P."/>
            <person name="Channer S."/>
            <person name="Cheshatsang Y."/>
            <person name="Chuda L."/>
            <person name="Citroen M."/>
            <person name="Collymore A."/>
            <person name="Cooke P."/>
            <person name="Costello M."/>
            <person name="D'Aco K."/>
            <person name="Daza R."/>
            <person name="De Haan G."/>
            <person name="DeGray S."/>
            <person name="DeMaso C."/>
            <person name="Dhargay N."/>
            <person name="Dooley K."/>
            <person name="Dooley E."/>
            <person name="Doricent M."/>
            <person name="Dorje P."/>
            <person name="Dorjee K."/>
            <person name="Dupes A."/>
            <person name="Elong R."/>
            <person name="Falk J."/>
            <person name="Farina A."/>
            <person name="Faro S."/>
            <person name="Ferguson D."/>
            <person name="Fisher S."/>
            <person name="Foley C.D."/>
            <person name="Franke A."/>
            <person name="Friedrich D."/>
            <person name="Gadbois L."/>
            <person name="Gearin G."/>
            <person name="Gearin C.R."/>
            <person name="Giannoukos G."/>
            <person name="Goode T."/>
            <person name="Graham J."/>
            <person name="Grandbois E."/>
            <person name="Grewal S."/>
            <person name="Gyaltsen K."/>
            <person name="Hafez N."/>
            <person name="Hagos B."/>
            <person name="Hall J."/>
            <person name="Henson C."/>
            <person name="Hollinger A."/>
            <person name="Honan T."/>
            <person name="Huard M.D."/>
            <person name="Hughes L."/>
            <person name="Hurhula B."/>
            <person name="Husby M.E."/>
            <person name="Kamat A."/>
            <person name="Kanga B."/>
            <person name="Kashin S."/>
            <person name="Khazanovich D."/>
            <person name="Kisner P."/>
            <person name="Lance K."/>
            <person name="Lara M."/>
            <person name="Lee W."/>
            <person name="Lennon N."/>
            <person name="Letendre F."/>
            <person name="LeVine R."/>
            <person name="Lipovsky A."/>
            <person name="Liu X."/>
            <person name="Liu J."/>
            <person name="Liu S."/>
            <person name="Lokyitsang T."/>
            <person name="Lokyitsang Y."/>
            <person name="Lubonja R."/>
            <person name="Lui A."/>
            <person name="MacDonald P."/>
            <person name="Magnisalis V."/>
            <person name="Maru K."/>
            <person name="Matthews C."/>
            <person name="McCusker W."/>
            <person name="McDonough S."/>
            <person name="Mehta T."/>
            <person name="Meldrim J."/>
            <person name="Meneus L."/>
            <person name="Mihai O."/>
            <person name="Mihalev A."/>
            <person name="Mihova T."/>
            <person name="Mittelman R."/>
            <person name="Mlenga V."/>
            <person name="Montmayeur A."/>
            <person name="Mulrain L."/>
            <person name="Navidi A."/>
            <person name="Naylor J."/>
            <person name="Negash T."/>
            <person name="Nguyen T."/>
            <person name="Nguyen N."/>
            <person name="Nicol R."/>
            <person name="Norbu C."/>
            <person name="Norbu N."/>
            <person name="Novod N."/>
            <person name="O'Neill B."/>
            <person name="Osman S."/>
            <person name="Markiewicz E."/>
            <person name="Oyono O.L."/>
            <person name="Patti C."/>
            <person name="Phunkhang P."/>
            <person name="Pierre F."/>
            <person name="Priest M."/>
            <person name="Raghuraman S."/>
            <person name="Rege F."/>
            <person name="Reyes R."/>
            <person name="Rise C."/>
            <person name="Rogov P."/>
            <person name="Ross K."/>
            <person name="Ryan E."/>
            <person name="Settipalli S."/>
            <person name="Shea T."/>
            <person name="Sherpa N."/>
            <person name="Shi L."/>
            <person name="Shih D."/>
            <person name="Sparrow T."/>
            <person name="Spaulding J."/>
            <person name="Stalker J."/>
            <person name="Stange-Thomann N."/>
            <person name="Stavropoulos S."/>
            <person name="Stone C."/>
            <person name="Strader C."/>
            <person name="Tesfaye S."/>
            <person name="Thomson T."/>
            <person name="Thoulutsang Y."/>
            <person name="Thoulutsang D."/>
            <person name="Topham K."/>
            <person name="Topping I."/>
            <person name="Tsamla T."/>
            <person name="Vassiliev H."/>
            <person name="Vo A."/>
            <person name="Wangchuk T."/>
            <person name="Wangdi T."/>
            <person name="Weiand M."/>
            <person name="Wilkinson J."/>
            <person name="Wilson A."/>
            <person name="Yadav S."/>
            <person name="Young G."/>
            <person name="Yu Q."/>
            <person name="Zembek L."/>
            <person name="Zhong D."/>
            <person name="Zimmer A."/>
            <person name="Zwirko Z."/>
            <person name="Jaffe D.B."/>
            <person name="Alvarez P."/>
            <person name="Brockman W."/>
            <person name="Butler J."/>
            <person name="Chin C."/>
            <person name="Gnerre S."/>
            <person name="Grabherr M."/>
            <person name="Kleber M."/>
            <person name="Mauceli E."/>
            <person name="MacCallum I."/>
        </authorList>
    </citation>
    <scope>NUCLEOTIDE SEQUENCE [LARGE SCALE GENOMIC DNA]</scope>
    <source>
        <strain evidence="11">Tucson 14024-0371.13</strain>
    </source>
</reference>
<dbReference type="GO" id="GO:0033179">
    <property type="term" value="C:proton-transporting V-type ATPase, V0 domain"/>
    <property type="evidence" value="ECO:0007669"/>
    <property type="project" value="InterPro"/>
</dbReference>
<evidence type="ECO:0000256" key="8">
    <source>
        <dbReference type="SAM" id="MobiDB-lite"/>
    </source>
</evidence>
<dbReference type="GO" id="GO:0046961">
    <property type="term" value="F:proton-transporting ATPase activity, rotational mechanism"/>
    <property type="evidence" value="ECO:0007669"/>
    <property type="project" value="InterPro"/>
</dbReference>
<evidence type="ECO:0000256" key="7">
    <source>
        <dbReference type="ARBA" id="ARBA00023136"/>
    </source>
</evidence>
<feature type="compositionally biased region" description="Pro residues" evidence="8">
    <location>
        <begin position="23"/>
        <end position="32"/>
    </location>
</feature>
<evidence type="ECO:0000256" key="6">
    <source>
        <dbReference type="ARBA" id="ARBA00023065"/>
    </source>
</evidence>
<dbReference type="PANTHER" id="PTHR11629:SF63">
    <property type="entry name" value="V-TYPE PROTON ATPASE SUBUNIT A"/>
    <property type="match status" value="1"/>
</dbReference>
<feature type="transmembrane region" description="Helical" evidence="9">
    <location>
        <begin position="622"/>
        <end position="644"/>
    </location>
</feature>
<feature type="transmembrane region" description="Helical" evidence="9">
    <location>
        <begin position="577"/>
        <end position="601"/>
    </location>
</feature>
<feature type="transmembrane region" description="Helical" evidence="9">
    <location>
        <begin position="745"/>
        <end position="769"/>
    </location>
</feature>
<dbReference type="GO" id="GO:0016471">
    <property type="term" value="C:vacuolar proton-transporting V-type ATPase complex"/>
    <property type="evidence" value="ECO:0007669"/>
    <property type="project" value="TreeGrafter"/>
</dbReference>
<dbReference type="PANTHER" id="PTHR11629">
    <property type="entry name" value="VACUOLAR PROTON ATPASES"/>
    <property type="match status" value="1"/>
</dbReference>
<evidence type="ECO:0000256" key="1">
    <source>
        <dbReference type="ARBA" id="ARBA00004141"/>
    </source>
</evidence>
<evidence type="ECO:0008006" key="12">
    <source>
        <dbReference type="Google" id="ProtNLM"/>
    </source>
</evidence>
<feature type="compositionally biased region" description="Basic and acidic residues" evidence="8">
    <location>
        <begin position="7"/>
        <end position="21"/>
    </location>
</feature>
<feature type="transmembrane region" description="Helical" evidence="9">
    <location>
        <begin position="717"/>
        <end position="738"/>
    </location>
</feature>
<dbReference type="STRING" id="7217.B3MHZ6"/>
<feature type="region of interest" description="Disordered" evidence="8">
    <location>
        <begin position="424"/>
        <end position="504"/>
    </location>
</feature>
<gene>
    <name evidence="10" type="primary">Dana\GF13738</name>
    <name evidence="10" type="synonym">dana_GLEANR_13745</name>
    <name evidence="10" type="ORF">GF13738</name>
</gene>
<keyword evidence="7 9" id="KW-0472">Membrane</keyword>
<comment type="subcellular location">
    <subcellularLocation>
        <location evidence="1">Membrane</location>
        <topology evidence="1">Multi-pass membrane protein</topology>
    </subcellularLocation>
</comment>
<keyword evidence="5 9" id="KW-1133">Transmembrane helix</keyword>
<dbReference type="InterPro" id="IPR002490">
    <property type="entry name" value="V-ATPase_116kDa_su"/>
</dbReference>
<dbReference type="GeneID" id="6496574"/>
<feature type="transmembrane region" description="Helical" evidence="9">
    <location>
        <begin position="965"/>
        <end position="990"/>
    </location>
</feature>
<accession>B3MHZ6</accession>
<dbReference type="InParanoid" id="B3MHZ6"/>
<feature type="compositionally biased region" description="Basic residues" evidence="8">
    <location>
        <begin position="39"/>
        <end position="71"/>
    </location>
</feature>
<dbReference type="Pfam" id="PF01496">
    <property type="entry name" value="V_ATPase_I"/>
    <property type="match status" value="2"/>
</dbReference>
<dbReference type="Proteomes" id="UP000007801">
    <property type="component" value="Unassembled WGS sequence"/>
</dbReference>
<evidence type="ECO:0000313" key="10">
    <source>
        <dbReference type="EMBL" id="EDV38006.2"/>
    </source>
</evidence>
<protein>
    <recommendedName>
        <fullName evidence="12">V-type proton ATPase subunit a</fullName>
    </recommendedName>
</protein>
<keyword evidence="6" id="KW-0406">Ion transport</keyword>
<sequence length="1031" mass="118738">MFAPKSNKQESHITLKDEEYVYRPPPEQPSESPPEEPVRRKRRRSPKKKAPKKAPKKPPKKPKKPTKPKKIRIMKSFFRSEDMELCQLLLHVDNAFDCIMELGHLGKVQFNNIYDEDRLLNNLYSRKMTTCYEQLRLVDNLHQQIIQMRVKEIFYPDVDKENRLLEKELAMYGDRLRRLYVESAALVEHSHRLEQRRNKMIEQRYAINKANKFLASDMGSELLYSESTMISLVQDATVAPGNTQLNYVIGTIRADKFYSFELLLYRMCGFNLIIRFSEIPTLVTEHHREKRSEKVRKFTLLMMATSAIIWTKVLKICVHYHVNIYDCPRSSRLREEKVQELAKEVSNIEKVLAEAMAMRRQILEMAAQDLFIVRVNLRKAAKVYDVMNRLRMVGGFEAPSFLLAECYVPAADVQVVRQSLRNASRLSGGAEKKDQGKTSHPESEKHHPQRNSSTLQRDTEYDDDEMETELASIDYKNKHGVEENENDVDGKDLPKMSPHWDNDDNERDTFDFELITTEEVSSRPILMKKVRMVNHMPPTYFRVNKFTRGFQNLIDAYGIADYKELNPAPYTIITFPFLFAVMFGDVGHGILLVVFAVILIWNEKAIEINQISAVSENEILNILFAGRYIVLLMGFFSIYMGFIYNDCMSKAVNLFGSSWSCQFNQDTVSDAMSQLSMDPSDPAFYSGDPYPFGLDPVWRYCGQDSITTTNSLKMKMAIILGVMQMMFGLFLSAANCILMGKNADLFLVVIPQIVFMTCLFGYLVFLIFFKWLAFGGHKAAPNNSSCAPSVLIRFINMMLMKQVEAVDDNCLPDMFVGERMVEYILVGVALAAVPILLAGKPLYLLRRRKVQNAREEMDNRGSDRRVRDQRRQTIKEMRSNVHYTNELNESISDSSRARIVVTEEEFDMSEIWIHSAIHTIETVLGSISHTASYLRLWALSLAHDQLSEVLWHMILDEGLSHKGSLYASVPILTAAFFFWAILTVAILVMMEGLSAFLHTLRLHWVEFQSKFFGGAGENFKPFAFPPSNHRS</sequence>
<feature type="compositionally biased region" description="Basic and acidic residues" evidence="8">
    <location>
        <begin position="475"/>
        <end position="504"/>
    </location>
</feature>
<evidence type="ECO:0000313" key="11">
    <source>
        <dbReference type="Proteomes" id="UP000007801"/>
    </source>
</evidence>
<dbReference type="eggNOG" id="KOG2189">
    <property type="taxonomic scope" value="Eukaryota"/>
</dbReference>
<feature type="region of interest" description="Disordered" evidence="8">
    <location>
        <begin position="1"/>
        <end position="71"/>
    </location>
</feature>
<feature type="compositionally biased region" description="Basic and acidic residues" evidence="8">
    <location>
        <begin position="430"/>
        <end position="446"/>
    </location>
</feature>
<evidence type="ECO:0000256" key="4">
    <source>
        <dbReference type="ARBA" id="ARBA00022692"/>
    </source>
</evidence>
<evidence type="ECO:0000256" key="2">
    <source>
        <dbReference type="ARBA" id="ARBA00009904"/>
    </source>
</evidence>
<keyword evidence="4 9" id="KW-0812">Transmembrane</keyword>
<dbReference type="OrthoDB" id="10264220at2759"/>
<dbReference type="CTD" id="246543"/>
<dbReference type="HOGENOM" id="CLU_005230_0_0_1"/>
<dbReference type="KEGG" id="dan:6496574"/>
<comment type="similarity">
    <text evidence="2">Belongs to the V-ATPase 116 kDa subunit family.</text>
</comment>
<proteinExistence type="inferred from homology"/>
<keyword evidence="11" id="KW-1185">Reference proteome</keyword>